<accession>A0ABR3W9Y1</accession>
<sequence length="197" mass="21917">MECSALFDCFPGQLSRPRHQLTIVEKQYSAINEQPVQSAEDAASQFIDILRTSDKGGKDLERRLKKIVSVNSWTEDLAKYILQGIEALVQHRDTVGQFVREAMDKSTDAAESIFDIAKDHPILVTIVAIGVLVIIAPWVLEALGFGGLARLPTLSPPGGRPDMPAMFPRALSFRSFSGWEWYGSDSWFNVSIYMVAQ</sequence>
<dbReference type="Proteomes" id="UP001583177">
    <property type="component" value="Unassembled WGS sequence"/>
</dbReference>
<keyword evidence="1" id="KW-1133">Transmembrane helix</keyword>
<dbReference type="EMBL" id="JAWRVE010000122">
    <property type="protein sequence ID" value="KAL1856402.1"/>
    <property type="molecule type" value="Genomic_DNA"/>
</dbReference>
<evidence type="ECO:0008006" key="4">
    <source>
        <dbReference type="Google" id="ProtNLM"/>
    </source>
</evidence>
<proteinExistence type="predicted"/>
<comment type="caution">
    <text evidence="2">The sequence shown here is derived from an EMBL/GenBank/DDBJ whole genome shotgun (WGS) entry which is preliminary data.</text>
</comment>
<feature type="transmembrane region" description="Helical" evidence="1">
    <location>
        <begin position="122"/>
        <end position="140"/>
    </location>
</feature>
<keyword evidence="3" id="KW-1185">Reference proteome</keyword>
<gene>
    <name evidence="2" type="ORF">Daus18300_010774</name>
</gene>
<keyword evidence="1" id="KW-0472">Membrane</keyword>
<reference evidence="2 3" key="1">
    <citation type="journal article" date="2024" name="IMA Fungus">
        <title>IMA Genome - F19 : A genome assembly and annotation guide to empower mycologists, including annotated draft genome sequences of Ceratocystis pirilliformis, Diaporthe australafricana, Fusarium ophioides, Paecilomyces lecythidis, and Sporothrix stenoceras.</title>
        <authorList>
            <person name="Aylward J."/>
            <person name="Wilson A.M."/>
            <person name="Visagie C.M."/>
            <person name="Spraker J."/>
            <person name="Barnes I."/>
            <person name="Buitendag C."/>
            <person name="Ceriani C."/>
            <person name="Del Mar Angel L."/>
            <person name="du Plessis D."/>
            <person name="Fuchs T."/>
            <person name="Gasser K."/>
            <person name="Kramer D."/>
            <person name="Li W."/>
            <person name="Munsamy K."/>
            <person name="Piso A."/>
            <person name="Price J.L."/>
            <person name="Sonnekus B."/>
            <person name="Thomas C."/>
            <person name="van der Nest A."/>
            <person name="van Dijk A."/>
            <person name="van Heerden A."/>
            <person name="van Vuuren N."/>
            <person name="Yilmaz N."/>
            <person name="Duong T.A."/>
            <person name="van der Merwe N.A."/>
            <person name="Wingfield M.J."/>
            <person name="Wingfield B.D."/>
        </authorList>
    </citation>
    <scope>NUCLEOTIDE SEQUENCE [LARGE SCALE GENOMIC DNA]</scope>
    <source>
        <strain evidence="2 3">CMW 18300</strain>
    </source>
</reference>
<evidence type="ECO:0000256" key="1">
    <source>
        <dbReference type="SAM" id="Phobius"/>
    </source>
</evidence>
<keyword evidence="1" id="KW-0812">Transmembrane</keyword>
<protein>
    <recommendedName>
        <fullName evidence="4">Ankyrin repeat protein</fullName>
    </recommendedName>
</protein>
<name>A0ABR3W9Y1_9PEZI</name>
<organism evidence="2 3">
    <name type="scientific">Diaporthe australafricana</name>
    <dbReference type="NCBI Taxonomy" id="127596"/>
    <lineage>
        <taxon>Eukaryota</taxon>
        <taxon>Fungi</taxon>
        <taxon>Dikarya</taxon>
        <taxon>Ascomycota</taxon>
        <taxon>Pezizomycotina</taxon>
        <taxon>Sordariomycetes</taxon>
        <taxon>Sordariomycetidae</taxon>
        <taxon>Diaporthales</taxon>
        <taxon>Diaporthaceae</taxon>
        <taxon>Diaporthe</taxon>
    </lineage>
</organism>
<evidence type="ECO:0000313" key="3">
    <source>
        <dbReference type="Proteomes" id="UP001583177"/>
    </source>
</evidence>
<evidence type="ECO:0000313" key="2">
    <source>
        <dbReference type="EMBL" id="KAL1856402.1"/>
    </source>
</evidence>